<name>A0A066VUX9_TILAU</name>
<keyword evidence="3" id="KW-1185">Reference proteome</keyword>
<dbReference type="OrthoDB" id="1476984at2759"/>
<reference evidence="2 3" key="1">
    <citation type="submission" date="2014-05" db="EMBL/GenBank/DDBJ databases">
        <title>Draft genome sequence of a rare smut relative, Tilletiaria anomala UBC 951.</title>
        <authorList>
            <consortium name="DOE Joint Genome Institute"/>
            <person name="Toome M."/>
            <person name="Kuo A."/>
            <person name="Henrissat B."/>
            <person name="Lipzen A."/>
            <person name="Tritt A."/>
            <person name="Yoshinaga Y."/>
            <person name="Zane M."/>
            <person name="Barry K."/>
            <person name="Grigoriev I.V."/>
            <person name="Spatafora J.W."/>
            <person name="Aimea M.C."/>
        </authorList>
    </citation>
    <scope>NUCLEOTIDE SEQUENCE [LARGE SCALE GENOMIC DNA]</scope>
    <source>
        <strain evidence="2 3">UBC 951</strain>
    </source>
</reference>
<dbReference type="OMA" id="FTVRCPP"/>
<sequence length="264" mass="27932">MENLTTAGAHVITMASSHSEASGSSSPATAALAAKLGKYSTCEVSDALIKLKLPHGGHLPGIDMLSPQHLARQTRICGPAFTVKMVSQTEESAPKPAKHFVDAAEPGSVMIVTAPSNCRSAIWGGLMTARAQALGVKGVVLDGRCRDLTEHRDAGFAVFSRGHSTLGQSTFTRPSELQVPVEIMDPTCPHTNSSEPHNPVFLPLTVHPGDLILADVDGVVCVPPSLAGEVCEMAQRGREVDEKCMADLKKGRPVAETFKEHRGK</sequence>
<dbReference type="HOGENOM" id="CLU_072626_0_1_1"/>
<dbReference type="InterPro" id="IPR036704">
    <property type="entry name" value="RraA/RraA-like_sf"/>
</dbReference>
<dbReference type="STRING" id="1037660.A0A066VUX9"/>
<dbReference type="PANTHER" id="PTHR33254:SF4">
    <property type="entry name" value="4-HYDROXY-4-METHYL-2-OXOGLUTARATE ALDOLASE 3-RELATED"/>
    <property type="match status" value="1"/>
</dbReference>
<comment type="caution">
    <text evidence="2">The sequence shown here is derived from an EMBL/GenBank/DDBJ whole genome shotgun (WGS) entry which is preliminary data.</text>
</comment>
<protein>
    <submittedName>
        <fullName evidence="2">RraA-like protein</fullName>
    </submittedName>
</protein>
<dbReference type="Pfam" id="PF03737">
    <property type="entry name" value="RraA-like"/>
    <property type="match status" value="1"/>
</dbReference>
<keyword evidence="1" id="KW-0479">Metal-binding</keyword>
<dbReference type="AlphaFoldDB" id="A0A066VUX9"/>
<dbReference type="RefSeq" id="XP_013242631.1">
    <property type="nucleotide sequence ID" value="XM_013387177.1"/>
</dbReference>
<dbReference type="Gene3D" id="3.50.30.40">
    <property type="entry name" value="Ribonuclease E inhibitor RraA/RraA-like"/>
    <property type="match status" value="1"/>
</dbReference>
<feature type="binding site" evidence="1">
    <location>
        <position position="147"/>
    </location>
    <ligand>
        <name>Mg(2+)</name>
        <dbReference type="ChEBI" id="CHEBI:18420"/>
    </ligand>
</feature>
<dbReference type="InterPro" id="IPR005493">
    <property type="entry name" value="RraA/RraA-like"/>
</dbReference>
<dbReference type="Proteomes" id="UP000027361">
    <property type="component" value="Unassembled WGS sequence"/>
</dbReference>
<evidence type="ECO:0000256" key="1">
    <source>
        <dbReference type="PIRSR" id="PIRSR605493-1"/>
    </source>
</evidence>
<proteinExistence type="predicted"/>
<keyword evidence="1" id="KW-0460">Magnesium</keyword>
<dbReference type="GO" id="GO:0008948">
    <property type="term" value="F:oxaloacetate decarboxylase activity"/>
    <property type="evidence" value="ECO:0007669"/>
    <property type="project" value="TreeGrafter"/>
</dbReference>
<feature type="binding site" evidence="1">
    <location>
        <begin position="124"/>
        <end position="127"/>
    </location>
    <ligand>
        <name>substrate</name>
    </ligand>
</feature>
<gene>
    <name evidence="2" type="ORF">K437DRAFT_257231</name>
</gene>
<evidence type="ECO:0000313" key="2">
    <source>
        <dbReference type="EMBL" id="KDN44093.1"/>
    </source>
</evidence>
<feature type="binding site" evidence="1">
    <location>
        <position position="146"/>
    </location>
    <ligand>
        <name>substrate</name>
    </ligand>
</feature>
<dbReference type="EMBL" id="JMSN01000055">
    <property type="protein sequence ID" value="KDN44093.1"/>
    <property type="molecule type" value="Genomic_DNA"/>
</dbReference>
<organism evidence="2 3">
    <name type="scientific">Tilletiaria anomala (strain ATCC 24038 / CBS 436.72 / UBC 951)</name>
    <dbReference type="NCBI Taxonomy" id="1037660"/>
    <lineage>
        <taxon>Eukaryota</taxon>
        <taxon>Fungi</taxon>
        <taxon>Dikarya</taxon>
        <taxon>Basidiomycota</taxon>
        <taxon>Ustilaginomycotina</taxon>
        <taxon>Exobasidiomycetes</taxon>
        <taxon>Georgefischeriales</taxon>
        <taxon>Tilletiariaceae</taxon>
        <taxon>Tilletiaria</taxon>
    </lineage>
</organism>
<dbReference type="CDD" id="cd16841">
    <property type="entry name" value="RraA_family"/>
    <property type="match status" value="1"/>
</dbReference>
<dbReference type="SUPFAM" id="SSF89562">
    <property type="entry name" value="RraA-like"/>
    <property type="match status" value="1"/>
</dbReference>
<evidence type="ECO:0000313" key="3">
    <source>
        <dbReference type="Proteomes" id="UP000027361"/>
    </source>
</evidence>
<dbReference type="PANTHER" id="PTHR33254">
    <property type="entry name" value="4-HYDROXY-4-METHYL-2-OXOGLUTARATE ALDOLASE 3-RELATED"/>
    <property type="match status" value="1"/>
</dbReference>
<dbReference type="GO" id="GO:0046872">
    <property type="term" value="F:metal ion binding"/>
    <property type="evidence" value="ECO:0007669"/>
    <property type="project" value="UniProtKB-KW"/>
</dbReference>
<comment type="cofactor">
    <cofactor evidence="1">
        <name>Mg(2+)</name>
        <dbReference type="ChEBI" id="CHEBI:18420"/>
    </cofactor>
</comment>
<dbReference type="GO" id="GO:0047443">
    <property type="term" value="F:4-hydroxy-4-methyl-2-oxoglutarate aldolase activity"/>
    <property type="evidence" value="ECO:0007669"/>
    <property type="project" value="TreeGrafter"/>
</dbReference>
<accession>A0A066VUX9</accession>
<dbReference type="GeneID" id="25264644"/>
<dbReference type="InParanoid" id="A0A066VUX9"/>